<keyword evidence="2" id="KW-0805">Transcription regulation</keyword>
<dbReference type="GO" id="GO:0003700">
    <property type="term" value="F:DNA-binding transcription factor activity"/>
    <property type="evidence" value="ECO:0007669"/>
    <property type="project" value="InterPro"/>
</dbReference>
<evidence type="ECO:0000256" key="4">
    <source>
        <dbReference type="ARBA" id="ARBA00023163"/>
    </source>
</evidence>
<reference evidence="6" key="1">
    <citation type="journal article" date="2021" name="PeerJ">
        <title>Extensive microbial diversity within the chicken gut microbiome revealed by metagenomics and culture.</title>
        <authorList>
            <person name="Gilroy R."/>
            <person name="Ravi A."/>
            <person name="Getino M."/>
            <person name="Pursley I."/>
            <person name="Horton D.L."/>
            <person name="Alikhan N.F."/>
            <person name="Baker D."/>
            <person name="Gharbi K."/>
            <person name="Hall N."/>
            <person name="Watson M."/>
            <person name="Adriaenssens E.M."/>
            <person name="Foster-Nyarko E."/>
            <person name="Jarju S."/>
            <person name="Secka A."/>
            <person name="Antonio M."/>
            <person name="Oren A."/>
            <person name="Chaudhuri R.R."/>
            <person name="La Ragione R."/>
            <person name="Hildebrand F."/>
            <person name="Pallen M.J."/>
        </authorList>
    </citation>
    <scope>NUCLEOTIDE SEQUENCE</scope>
    <source>
        <strain evidence="6">ChiGjej1B1-14440</strain>
    </source>
</reference>
<dbReference type="Gene3D" id="3.40.190.290">
    <property type="match status" value="1"/>
</dbReference>
<dbReference type="PROSITE" id="PS50931">
    <property type="entry name" value="HTH_LYSR"/>
    <property type="match status" value="1"/>
</dbReference>
<dbReference type="AlphaFoldDB" id="A0A9D1XJK8"/>
<sequence length="293" mass="34000">MEIRVLRYFLAIAREENMTRAAKYLHVTQPTLSKQIKQLEEEIGKKLFIRSNYSIKLTDEGLLLRKRAEDILSMVDKTMEEFQALDDITGGDIYIGAAESESFSYFATAAKDLQLQYPNVKFHLYSGNTEVIAERLDRGLLDFAIIVQEVDLSKYNYIKIPTSDTWGVIMRKDSPLAKKEYITIEDLIDLPLIVSRQGITEDYPKLFKEKLDQLHIVATFDLIYNASIMVKEGFGYALSFDKIVDTSENSELCFRVLKPELKTNMYIIWKKYQVFTPIAEKLLSKMQQHFNDR</sequence>
<dbReference type="InterPro" id="IPR036388">
    <property type="entry name" value="WH-like_DNA-bd_sf"/>
</dbReference>
<dbReference type="InterPro" id="IPR036390">
    <property type="entry name" value="WH_DNA-bd_sf"/>
</dbReference>
<dbReference type="CDD" id="cd05466">
    <property type="entry name" value="PBP2_LTTR_substrate"/>
    <property type="match status" value="1"/>
</dbReference>
<feature type="domain" description="HTH lysR-type" evidence="5">
    <location>
        <begin position="1"/>
        <end position="58"/>
    </location>
</feature>
<dbReference type="SUPFAM" id="SSF53850">
    <property type="entry name" value="Periplasmic binding protein-like II"/>
    <property type="match status" value="1"/>
</dbReference>
<organism evidence="6 7">
    <name type="scientific">Candidatus Erysipelatoclostridium merdavium</name>
    <dbReference type="NCBI Taxonomy" id="2838566"/>
    <lineage>
        <taxon>Bacteria</taxon>
        <taxon>Bacillati</taxon>
        <taxon>Bacillota</taxon>
        <taxon>Erysipelotrichia</taxon>
        <taxon>Erysipelotrichales</taxon>
        <taxon>Erysipelotrichales incertae sedis</taxon>
    </lineage>
</organism>
<evidence type="ECO:0000313" key="6">
    <source>
        <dbReference type="EMBL" id="HIX80663.1"/>
    </source>
</evidence>
<dbReference type="InterPro" id="IPR005119">
    <property type="entry name" value="LysR_subst-bd"/>
</dbReference>
<dbReference type="EMBL" id="DXET01000042">
    <property type="protein sequence ID" value="HIX80663.1"/>
    <property type="molecule type" value="Genomic_DNA"/>
</dbReference>
<dbReference type="Proteomes" id="UP000886724">
    <property type="component" value="Unassembled WGS sequence"/>
</dbReference>
<comment type="caution">
    <text evidence="6">The sequence shown here is derived from an EMBL/GenBank/DDBJ whole genome shotgun (WGS) entry which is preliminary data.</text>
</comment>
<accession>A0A9D1XJK8</accession>
<gene>
    <name evidence="6" type="ORF">H9980_01670</name>
</gene>
<evidence type="ECO:0000256" key="1">
    <source>
        <dbReference type="ARBA" id="ARBA00009437"/>
    </source>
</evidence>
<dbReference type="InterPro" id="IPR000847">
    <property type="entry name" value="LysR_HTH_N"/>
</dbReference>
<dbReference type="PANTHER" id="PTHR30419">
    <property type="entry name" value="HTH-TYPE TRANSCRIPTIONAL REGULATOR YBHD"/>
    <property type="match status" value="1"/>
</dbReference>
<comment type="similarity">
    <text evidence="1">Belongs to the LysR transcriptional regulatory family.</text>
</comment>
<protein>
    <submittedName>
        <fullName evidence="6">LysR family transcriptional regulator</fullName>
    </submittedName>
</protein>
<dbReference type="GO" id="GO:0005829">
    <property type="term" value="C:cytosol"/>
    <property type="evidence" value="ECO:0007669"/>
    <property type="project" value="TreeGrafter"/>
</dbReference>
<keyword evidence="4" id="KW-0804">Transcription</keyword>
<dbReference type="Pfam" id="PF03466">
    <property type="entry name" value="LysR_substrate"/>
    <property type="match status" value="1"/>
</dbReference>
<evidence type="ECO:0000313" key="7">
    <source>
        <dbReference type="Proteomes" id="UP000886724"/>
    </source>
</evidence>
<dbReference type="FunFam" id="1.10.10.10:FF:000001">
    <property type="entry name" value="LysR family transcriptional regulator"/>
    <property type="match status" value="1"/>
</dbReference>
<dbReference type="Gene3D" id="1.10.10.10">
    <property type="entry name" value="Winged helix-like DNA-binding domain superfamily/Winged helix DNA-binding domain"/>
    <property type="match status" value="1"/>
</dbReference>
<evidence type="ECO:0000256" key="2">
    <source>
        <dbReference type="ARBA" id="ARBA00023015"/>
    </source>
</evidence>
<dbReference type="Pfam" id="PF00126">
    <property type="entry name" value="HTH_1"/>
    <property type="match status" value="1"/>
</dbReference>
<dbReference type="InterPro" id="IPR050950">
    <property type="entry name" value="HTH-type_LysR_regulators"/>
</dbReference>
<evidence type="ECO:0000259" key="5">
    <source>
        <dbReference type="PROSITE" id="PS50931"/>
    </source>
</evidence>
<dbReference type="PRINTS" id="PR00039">
    <property type="entry name" value="HTHLYSR"/>
</dbReference>
<dbReference type="SUPFAM" id="SSF46785">
    <property type="entry name" value="Winged helix' DNA-binding domain"/>
    <property type="match status" value="1"/>
</dbReference>
<evidence type="ECO:0000256" key="3">
    <source>
        <dbReference type="ARBA" id="ARBA00023125"/>
    </source>
</evidence>
<proteinExistence type="inferred from homology"/>
<keyword evidence="3" id="KW-0238">DNA-binding</keyword>
<reference evidence="6" key="2">
    <citation type="submission" date="2021-04" db="EMBL/GenBank/DDBJ databases">
        <authorList>
            <person name="Gilroy R."/>
        </authorList>
    </citation>
    <scope>NUCLEOTIDE SEQUENCE</scope>
    <source>
        <strain evidence="6">ChiGjej1B1-14440</strain>
    </source>
</reference>
<dbReference type="PANTHER" id="PTHR30419:SF8">
    <property type="entry name" value="NITROGEN ASSIMILATION TRANSCRIPTIONAL ACTIVATOR-RELATED"/>
    <property type="match status" value="1"/>
</dbReference>
<name>A0A9D1XJK8_9FIRM</name>
<dbReference type="GO" id="GO:0003677">
    <property type="term" value="F:DNA binding"/>
    <property type="evidence" value="ECO:0007669"/>
    <property type="project" value="UniProtKB-KW"/>
</dbReference>